<comment type="subcellular location">
    <subcellularLocation>
        <location evidence="1">Membrane</location>
        <topology evidence="1">Single-pass type IV membrane protein</topology>
    </subcellularLocation>
</comment>
<dbReference type="PANTHER" id="PTHR19957">
    <property type="entry name" value="SYNTAXIN"/>
    <property type="match status" value="1"/>
</dbReference>
<keyword evidence="8" id="KW-1185">Reference proteome</keyword>
<accession>A0AAV8UUV8</accession>
<gene>
    <name evidence="7" type="ORF">NDN08_002349</name>
</gene>
<dbReference type="GO" id="GO:0012505">
    <property type="term" value="C:endomembrane system"/>
    <property type="evidence" value="ECO:0007669"/>
    <property type="project" value="TreeGrafter"/>
</dbReference>
<dbReference type="GO" id="GO:0000149">
    <property type="term" value="F:SNARE binding"/>
    <property type="evidence" value="ECO:0007669"/>
    <property type="project" value="TreeGrafter"/>
</dbReference>
<name>A0AAV8UUV8_9RHOD</name>
<dbReference type="GO" id="GO:0006906">
    <property type="term" value="P:vesicle fusion"/>
    <property type="evidence" value="ECO:0007669"/>
    <property type="project" value="TreeGrafter"/>
</dbReference>
<dbReference type="SUPFAM" id="SSF47661">
    <property type="entry name" value="t-snare proteins"/>
    <property type="match status" value="1"/>
</dbReference>
<evidence type="ECO:0000256" key="4">
    <source>
        <dbReference type="SAM" id="MobiDB-lite"/>
    </source>
</evidence>
<dbReference type="Pfam" id="PF05739">
    <property type="entry name" value="SNARE"/>
    <property type="match status" value="1"/>
</dbReference>
<evidence type="ECO:0000256" key="1">
    <source>
        <dbReference type="ARBA" id="ARBA00004211"/>
    </source>
</evidence>
<evidence type="ECO:0000259" key="6">
    <source>
        <dbReference type="PROSITE" id="PS50192"/>
    </source>
</evidence>
<dbReference type="PANTHER" id="PTHR19957:SF307">
    <property type="entry name" value="PROTEIN SSO1-RELATED"/>
    <property type="match status" value="1"/>
</dbReference>
<feature type="transmembrane region" description="Helical" evidence="5">
    <location>
        <begin position="273"/>
        <end position="296"/>
    </location>
</feature>
<dbReference type="GO" id="GO:0006887">
    <property type="term" value="P:exocytosis"/>
    <property type="evidence" value="ECO:0007669"/>
    <property type="project" value="TreeGrafter"/>
</dbReference>
<evidence type="ECO:0000256" key="2">
    <source>
        <dbReference type="ARBA" id="ARBA00009063"/>
    </source>
</evidence>
<dbReference type="InterPro" id="IPR010989">
    <property type="entry name" value="SNARE"/>
</dbReference>
<sequence>MTDRLAELKQDAEPEVAAGSYDDVDEEAEVEQSEMLKKFNREAEAIDTALDKIDASVQYLDQQAETGELEEAKAQHVLAQCKTKCEAVRARLKRIADENKDLKERVLSGDESLSAGEVQIRIQQSQKLAEKFRDTTRSLEAGDEQQTQRSTAAIYSEIRDVNPDATDEEIKEAIEANDFRAILGSEQVTMQKTELAQRVEELQERNTALQSLEQDVVQLHQMFMDMQILVENQGELLNQIDYNVQKTKHNAEVAVEEIEEARRLQLSARKKKMCIVIIVVVICLAILFAILGPLVFNQS</sequence>
<dbReference type="EMBL" id="JAMWBK010000004">
    <property type="protein sequence ID" value="KAJ8905844.1"/>
    <property type="molecule type" value="Genomic_DNA"/>
</dbReference>
<dbReference type="GO" id="GO:0005484">
    <property type="term" value="F:SNAP receptor activity"/>
    <property type="evidence" value="ECO:0007669"/>
    <property type="project" value="TreeGrafter"/>
</dbReference>
<dbReference type="SMART" id="SM00397">
    <property type="entry name" value="t_SNARE"/>
    <property type="match status" value="1"/>
</dbReference>
<dbReference type="GO" id="GO:0005886">
    <property type="term" value="C:plasma membrane"/>
    <property type="evidence" value="ECO:0007669"/>
    <property type="project" value="TreeGrafter"/>
</dbReference>
<evidence type="ECO:0000256" key="3">
    <source>
        <dbReference type="SAM" id="Coils"/>
    </source>
</evidence>
<keyword evidence="5" id="KW-0472">Membrane</keyword>
<comment type="caution">
    <text evidence="7">The sequence shown here is derived from an EMBL/GenBank/DDBJ whole genome shotgun (WGS) entry which is preliminary data.</text>
</comment>
<dbReference type="AlphaFoldDB" id="A0AAV8UUV8"/>
<dbReference type="InterPro" id="IPR045242">
    <property type="entry name" value="Syntaxin"/>
</dbReference>
<dbReference type="PROSITE" id="PS50192">
    <property type="entry name" value="T_SNARE"/>
    <property type="match status" value="1"/>
</dbReference>
<dbReference type="GO" id="GO:0031201">
    <property type="term" value="C:SNARE complex"/>
    <property type="evidence" value="ECO:0007669"/>
    <property type="project" value="TreeGrafter"/>
</dbReference>
<feature type="coiled-coil region" evidence="3">
    <location>
        <begin position="78"/>
        <end position="105"/>
    </location>
</feature>
<proteinExistence type="inferred from homology"/>
<dbReference type="InterPro" id="IPR000727">
    <property type="entry name" value="T_SNARE_dom"/>
</dbReference>
<dbReference type="GO" id="GO:0048278">
    <property type="term" value="P:vesicle docking"/>
    <property type="evidence" value="ECO:0007669"/>
    <property type="project" value="TreeGrafter"/>
</dbReference>
<evidence type="ECO:0000313" key="8">
    <source>
        <dbReference type="Proteomes" id="UP001157974"/>
    </source>
</evidence>
<feature type="compositionally biased region" description="Basic and acidic residues" evidence="4">
    <location>
        <begin position="1"/>
        <end position="12"/>
    </location>
</feature>
<organism evidence="7 8">
    <name type="scientific">Rhodosorus marinus</name>
    <dbReference type="NCBI Taxonomy" id="101924"/>
    <lineage>
        <taxon>Eukaryota</taxon>
        <taxon>Rhodophyta</taxon>
        <taxon>Stylonematophyceae</taxon>
        <taxon>Stylonematales</taxon>
        <taxon>Stylonemataceae</taxon>
        <taxon>Rhodosorus</taxon>
    </lineage>
</organism>
<feature type="domain" description="T-SNARE coiled-coil homology" evidence="6">
    <location>
        <begin position="199"/>
        <end position="261"/>
    </location>
</feature>
<dbReference type="Gene3D" id="1.20.5.110">
    <property type="match status" value="1"/>
</dbReference>
<feature type="coiled-coil region" evidence="3">
    <location>
        <begin position="185"/>
        <end position="212"/>
    </location>
</feature>
<evidence type="ECO:0000313" key="7">
    <source>
        <dbReference type="EMBL" id="KAJ8905844.1"/>
    </source>
</evidence>
<keyword evidence="5" id="KW-0812">Transmembrane</keyword>
<protein>
    <recommendedName>
        <fullName evidence="6">t-SNARE coiled-coil homology domain-containing protein</fullName>
    </recommendedName>
</protein>
<keyword evidence="3" id="KW-0175">Coiled coil</keyword>
<reference evidence="7 8" key="1">
    <citation type="journal article" date="2023" name="Nat. Commun.">
        <title>Origin of minicircular mitochondrial genomes in red algae.</title>
        <authorList>
            <person name="Lee Y."/>
            <person name="Cho C.H."/>
            <person name="Lee Y.M."/>
            <person name="Park S.I."/>
            <person name="Yang J.H."/>
            <person name="West J.A."/>
            <person name="Bhattacharya D."/>
            <person name="Yoon H.S."/>
        </authorList>
    </citation>
    <scope>NUCLEOTIDE SEQUENCE [LARGE SCALE GENOMIC DNA]</scope>
    <source>
        <strain evidence="7 8">CCMP1338</strain>
        <tissue evidence="7">Whole cell</tissue>
    </source>
</reference>
<keyword evidence="5" id="KW-1133">Transmembrane helix</keyword>
<feature type="region of interest" description="Disordered" evidence="4">
    <location>
        <begin position="1"/>
        <end position="24"/>
    </location>
</feature>
<dbReference type="CDD" id="cd15848">
    <property type="entry name" value="SNARE_syntaxin1-like"/>
    <property type="match status" value="1"/>
</dbReference>
<dbReference type="GO" id="GO:0006886">
    <property type="term" value="P:intracellular protein transport"/>
    <property type="evidence" value="ECO:0007669"/>
    <property type="project" value="TreeGrafter"/>
</dbReference>
<comment type="similarity">
    <text evidence="2">Belongs to the syntaxin family.</text>
</comment>
<evidence type="ECO:0000256" key="5">
    <source>
        <dbReference type="SAM" id="Phobius"/>
    </source>
</evidence>
<dbReference type="Proteomes" id="UP001157974">
    <property type="component" value="Unassembled WGS sequence"/>
</dbReference>
<dbReference type="Gene3D" id="1.20.58.70">
    <property type="match status" value="1"/>
</dbReference>